<proteinExistence type="predicted"/>
<feature type="region of interest" description="Disordered" evidence="1">
    <location>
        <begin position="1"/>
        <end position="45"/>
    </location>
</feature>
<dbReference type="OrthoDB" id="3798446at2759"/>
<accession>A0A162ZA66</accession>
<organism evidence="2 3">
    <name type="scientific">Didymella rabiei</name>
    <name type="common">Chickpea ascochyta blight fungus</name>
    <name type="synonym">Mycosphaerella rabiei</name>
    <dbReference type="NCBI Taxonomy" id="5454"/>
    <lineage>
        <taxon>Eukaryota</taxon>
        <taxon>Fungi</taxon>
        <taxon>Dikarya</taxon>
        <taxon>Ascomycota</taxon>
        <taxon>Pezizomycotina</taxon>
        <taxon>Dothideomycetes</taxon>
        <taxon>Pleosporomycetidae</taxon>
        <taxon>Pleosporales</taxon>
        <taxon>Pleosporineae</taxon>
        <taxon>Didymellaceae</taxon>
        <taxon>Ascochyta</taxon>
    </lineage>
</organism>
<evidence type="ECO:0000313" key="2">
    <source>
        <dbReference type="EMBL" id="KZM20492.1"/>
    </source>
</evidence>
<sequence>MSDLRQSLGVFEPATEDITSQATRCAEQPTTEPVTPTNPPPPLSAARRAELDALTLADYNNMTIPELHAEMQQRNIRFHKFHRKTYCVSQLQYSDRVDRDVYQKWKTRTTWELTPDDEIKLPLELLPGPNMPWYKVDRILKLLSSRQDLVFASSFHEDITRKSFLHLPLEIRQMVYAFALDMSPMLQVKCSYAEDQDRFAPINASGQSTSFFQTIYTLQTLAAMSKAMRWDVRSFFYGSLEICLLNDDAGAAGHFGISQKFLLKLGPEGVASLPRLKIILSKQPLNEDTSHARVAFQAFLRSLSMCHSLRLLHLDLTVSHIFWSNIEALKASFLWGEALKSSGLEELAEAIASLPNLDTVHVRLLPQVHTSKDNDFLIFAFSGIRQFILWTEITNRLITNNVSIVRQGTDSRGLSGITVDVQYQHISVYKNEDRIMNFRHWKIERSGR</sequence>
<evidence type="ECO:0000313" key="3">
    <source>
        <dbReference type="Proteomes" id="UP000076837"/>
    </source>
</evidence>
<gene>
    <name evidence="2" type="ORF">ST47_g8358</name>
</gene>
<evidence type="ECO:0000256" key="1">
    <source>
        <dbReference type="SAM" id="MobiDB-lite"/>
    </source>
</evidence>
<dbReference type="EMBL" id="JYNV01000279">
    <property type="protein sequence ID" value="KZM20492.1"/>
    <property type="molecule type" value="Genomic_DNA"/>
</dbReference>
<comment type="caution">
    <text evidence="2">The sequence shown here is derived from an EMBL/GenBank/DDBJ whole genome shotgun (WGS) entry which is preliminary data.</text>
</comment>
<dbReference type="Proteomes" id="UP000076837">
    <property type="component" value="Unassembled WGS sequence"/>
</dbReference>
<keyword evidence="3" id="KW-1185">Reference proteome</keyword>
<dbReference type="AlphaFoldDB" id="A0A162ZA66"/>
<reference evidence="2 3" key="1">
    <citation type="journal article" date="2016" name="Sci. Rep.">
        <title>Draft genome sequencing and secretome analysis of fungal phytopathogen Ascochyta rabiei provides insight into the necrotrophic effector repertoire.</title>
        <authorList>
            <person name="Verma S."/>
            <person name="Gazara R.K."/>
            <person name="Nizam S."/>
            <person name="Parween S."/>
            <person name="Chattopadhyay D."/>
            <person name="Verma P.K."/>
        </authorList>
    </citation>
    <scope>NUCLEOTIDE SEQUENCE [LARGE SCALE GENOMIC DNA]</scope>
    <source>
        <strain evidence="2 3">ArDII</strain>
    </source>
</reference>
<name>A0A162ZA66_DIDRA</name>
<protein>
    <submittedName>
        <fullName evidence="2">Uncharacterized protein</fullName>
    </submittedName>
</protein>